<dbReference type="Pfam" id="PF18556">
    <property type="entry name" value="TetR_C_35"/>
    <property type="match status" value="1"/>
</dbReference>
<keyword evidence="1 2" id="KW-0238">DNA-binding</keyword>
<organism evidence="4 5">
    <name type="scientific">Nocardia jiangsuensis</name>
    <dbReference type="NCBI Taxonomy" id="1691563"/>
    <lineage>
        <taxon>Bacteria</taxon>
        <taxon>Bacillati</taxon>
        <taxon>Actinomycetota</taxon>
        <taxon>Actinomycetes</taxon>
        <taxon>Mycobacteriales</taxon>
        <taxon>Nocardiaceae</taxon>
        <taxon>Nocardia</taxon>
    </lineage>
</organism>
<dbReference type="PROSITE" id="PS50977">
    <property type="entry name" value="HTH_TETR_2"/>
    <property type="match status" value="1"/>
</dbReference>
<proteinExistence type="predicted"/>
<protein>
    <submittedName>
        <fullName evidence="4">TetR family transcriptional regulator</fullName>
    </submittedName>
</protein>
<dbReference type="InterPro" id="IPR040611">
    <property type="entry name" value="AlkX_C"/>
</dbReference>
<evidence type="ECO:0000259" key="3">
    <source>
        <dbReference type="PROSITE" id="PS50977"/>
    </source>
</evidence>
<dbReference type="RefSeq" id="WP_378615067.1">
    <property type="nucleotide sequence ID" value="NZ_JBHSAX010000019.1"/>
</dbReference>
<dbReference type="InterPro" id="IPR050109">
    <property type="entry name" value="HTH-type_TetR-like_transc_reg"/>
</dbReference>
<dbReference type="Pfam" id="PF00440">
    <property type="entry name" value="TetR_N"/>
    <property type="match status" value="1"/>
</dbReference>
<evidence type="ECO:0000256" key="1">
    <source>
        <dbReference type="ARBA" id="ARBA00023125"/>
    </source>
</evidence>
<dbReference type="SUPFAM" id="SSF46689">
    <property type="entry name" value="Homeodomain-like"/>
    <property type="match status" value="1"/>
</dbReference>
<dbReference type="PANTHER" id="PTHR30055:SF153">
    <property type="entry name" value="HTH-TYPE TRANSCRIPTIONAL REPRESSOR RV3405C"/>
    <property type="match status" value="1"/>
</dbReference>
<name>A0ABV8DZA7_9NOCA</name>
<dbReference type="EMBL" id="JBHSAX010000019">
    <property type="protein sequence ID" value="MFC3965321.1"/>
    <property type="molecule type" value="Genomic_DNA"/>
</dbReference>
<accession>A0ABV8DZA7</accession>
<sequence>MSPEPVTLSEFLDRAATHRVADTDASAHRILDAAVAEAGAVGLDRVRMEDVVRRSALGRTTVYRRFPSREDLVRALVARETERFLAAVTAGMDSVGRPSDRVVEAFLAAVSFARAHPMLRRMGESAPGSVLDLATTPGIEFLDTGTAFIARHLHGGRPGKPSRQARWVADVFARLFLTYLALPPHDPDVRNETELRAFARAVLTPMAESAAPADATEKRVR</sequence>
<feature type="DNA-binding region" description="H-T-H motif" evidence="2">
    <location>
        <begin position="47"/>
        <end position="66"/>
    </location>
</feature>
<keyword evidence="5" id="KW-1185">Reference proteome</keyword>
<feature type="domain" description="HTH tetR-type" evidence="3">
    <location>
        <begin position="24"/>
        <end position="84"/>
    </location>
</feature>
<dbReference type="PANTHER" id="PTHR30055">
    <property type="entry name" value="HTH-TYPE TRANSCRIPTIONAL REGULATOR RUTR"/>
    <property type="match status" value="1"/>
</dbReference>
<dbReference type="Gene3D" id="1.10.357.10">
    <property type="entry name" value="Tetracycline Repressor, domain 2"/>
    <property type="match status" value="1"/>
</dbReference>
<dbReference type="InterPro" id="IPR009057">
    <property type="entry name" value="Homeodomain-like_sf"/>
</dbReference>
<reference evidence="5" key="1">
    <citation type="journal article" date="2019" name="Int. J. Syst. Evol. Microbiol.">
        <title>The Global Catalogue of Microorganisms (GCM) 10K type strain sequencing project: providing services to taxonomists for standard genome sequencing and annotation.</title>
        <authorList>
            <consortium name="The Broad Institute Genomics Platform"/>
            <consortium name="The Broad Institute Genome Sequencing Center for Infectious Disease"/>
            <person name="Wu L."/>
            <person name="Ma J."/>
        </authorList>
    </citation>
    <scope>NUCLEOTIDE SEQUENCE [LARGE SCALE GENOMIC DNA]</scope>
    <source>
        <strain evidence="5">CGMCC 4.7330</strain>
    </source>
</reference>
<gene>
    <name evidence="4" type="ORF">ACFO0B_25310</name>
</gene>
<evidence type="ECO:0000256" key="2">
    <source>
        <dbReference type="PROSITE-ProRule" id="PRU00335"/>
    </source>
</evidence>
<evidence type="ECO:0000313" key="5">
    <source>
        <dbReference type="Proteomes" id="UP001595696"/>
    </source>
</evidence>
<dbReference type="Proteomes" id="UP001595696">
    <property type="component" value="Unassembled WGS sequence"/>
</dbReference>
<evidence type="ECO:0000313" key="4">
    <source>
        <dbReference type="EMBL" id="MFC3965321.1"/>
    </source>
</evidence>
<comment type="caution">
    <text evidence="4">The sequence shown here is derived from an EMBL/GenBank/DDBJ whole genome shotgun (WGS) entry which is preliminary data.</text>
</comment>
<dbReference type="InterPro" id="IPR001647">
    <property type="entry name" value="HTH_TetR"/>
</dbReference>